<accession>A0ACC2JFC9</accession>
<sequence length="226" mass="25164">MGFLYSQFFKGLPYPTDSYHGKTVVITGSNTGLGKEAARHYVRLGASRLIIAVRNLDSGHEAKHDIEATTKCAPDAIQVWQLDMSSYTSVQKFAARVNKEVDRVDIFHANAGCAKAKYTTAEDNETQITVNVIATFLLAFLVLPKLKETAIKHKIRPTLSITSSNAYQHTTFPQKTAPEGQLFATINDKETAEKHWAEQYPLSKLLEIFIVCPEKSPALGSRFSNW</sequence>
<evidence type="ECO:0000313" key="1">
    <source>
        <dbReference type="EMBL" id="KAJ8126217.1"/>
    </source>
</evidence>
<reference evidence="1" key="1">
    <citation type="submission" date="2022-12" db="EMBL/GenBank/DDBJ databases">
        <title>Genome Sequence of Lasiodiplodia mahajangana.</title>
        <authorList>
            <person name="Buettner E."/>
        </authorList>
    </citation>
    <scope>NUCLEOTIDE SEQUENCE</scope>
    <source>
        <strain evidence="1">VT137</strain>
    </source>
</reference>
<gene>
    <name evidence="1" type="ORF">O1611_g7422</name>
</gene>
<organism evidence="1 2">
    <name type="scientific">Lasiodiplodia mahajangana</name>
    <dbReference type="NCBI Taxonomy" id="1108764"/>
    <lineage>
        <taxon>Eukaryota</taxon>
        <taxon>Fungi</taxon>
        <taxon>Dikarya</taxon>
        <taxon>Ascomycota</taxon>
        <taxon>Pezizomycotina</taxon>
        <taxon>Dothideomycetes</taxon>
        <taxon>Dothideomycetes incertae sedis</taxon>
        <taxon>Botryosphaeriales</taxon>
        <taxon>Botryosphaeriaceae</taxon>
        <taxon>Lasiodiplodia</taxon>
    </lineage>
</organism>
<evidence type="ECO:0000313" key="2">
    <source>
        <dbReference type="Proteomes" id="UP001153332"/>
    </source>
</evidence>
<comment type="caution">
    <text evidence="1">The sequence shown here is derived from an EMBL/GenBank/DDBJ whole genome shotgun (WGS) entry which is preliminary data.</text>
</comment>
<dbReference type="EMBL" id="JAPUUL010001964">
    <property type="protein sequence ID" value="KAJ8126217.1"/>
    <property type="molecule type" value="Genomic_DNA"/>
</dbReference>
<protein>
    <submittedName>
        <fullName evidence="1">Uncharacterized protein</fullName>
    </submittedName>
</protein>
<keyword evidence="2" id="KW-1185">Reference proteome</keyword>
<name>A0ACC2JFC9_9PEZI</name>
<dbReference type="Proteomes" id="UP001153332">
    <property type="component" value="Unassembled WGS sequence"/>
</dbReference>
<proteinExistence type="predicted"/>